<comment type="caution">
    <text evidence="2">The sequence shown here is derived from an EMBL/GenBank/DDBJ whole genome shotgun (WGS) entry which is preliminary data.</text>
</comment>
<proteinExistence type="predicted"/>
<feature type="region of interest" description="Disordered" evidence="1">
    <location>
        <begin position="1"/>
        <end position="26"/>
    </location>
</feature>
<evidence type="ECO:0000313" key="3">
    <source>
        <dbReference type="Proteomes" id="UP000247498"/>
    </source>
</evidence>
<dbReference type="AlphaFoldDB" id="A0A2V0NZ84"/>
<protein>
    <submittedName>
        <fullName evidence="2">Uncharacterized protein</fullName>
    </submittedName>
</protein>
<feature type="region of interest" description="Disordered" evidence="1">
    <location>
        <begin position="152"/>
        <end position="205"/>
    </location>
</feature>
<evidence type="ECO:0000313" key="2">
    <source>
        <dbReference type="EMBL" id="GBF90125.1"/>
    </source>
</evidence>
<reference evidence="2 3" key="1">
    <citation type="journal article" date="2018" name="Sci. Rep.">
        <title>Raphidocelis subcapitata (=Pseudokirchneriella subcapitata) provides an insight into genome evolution and environmental adaptations in the Sphaeropleales.</title>
        <authorList>
            <person name="Suzuki S."/>
            <person name="Yamaguchi H."/>
            <person name="Nakajima N."/>
            <person name="Kawachi M."/>
        </authorList>
    </citation>
    <scope>NUCLEOTIDE SEQUENCE [LARGE SCALE GENOMIC DNA]</scope>
    <source>
        <strain evidence="2 3">NIES-35</strain>
    </source>
</reference>
<feature type="compositionally biased region" description="Basic and acidic residues" evidence="1">
    <location>
        <begin position="169"/>
        <end position="178"/>
    </location>
</feature>
<accession>A0A2V0NZ84</accession>
<keyword evidence="3" id="KW-1185">Reference proteome</keyword>
<dbReference type="Proteomes" id="UP000247498">
    <property type="component" value="Unassembled WGS sequence"/>
</dbReference>
<dbReference type="EMBL" id="BDRX01000015">
    <property type="protein sequence ID" value="GBF90125.1"/>
    <property type="molecule type" value="Genomic_DNA"/>
</dbReference>
<dbReference type="InParanoid" id="A0A2V0NZ84"/>
<name>A0A2V0NZ84_9CHLO</name>
<gene>
    <name evidence="2" type="ORF">Rsub_03258</name>
</gene>
<evidence type="ECO:0000256" key="1">
    <source>
        <dbReference type="SAM" id="MobiDB-lite"/>
    </source>
</evidence>
<sequence length="286" mass="28813">MGPEGLRRVQAAGQQPELGPSSVVRRGLKARRSVAVPSHISFSSPQQQHQKPLLGAGPALAAWLAAHPRALGGVGCWQSPQHADPAPAPAAEADDTCSSNAGDATAFAAPAATPMSTARDAGTGGACDQDCAGEVLSPLLAAPAPAAPAVSLRTASSCPDDRGDDNDDDCRGAGRGDADCEADQQSRPPPAAAADADASPVGRPRKRVRFAEGPVVIALAASSADDAPLEDGGTPAFVGFTSDLSVTSIMALDDLLGPENSHSIARLKRRFGLLQAALCAPAAQLS</sequence>
<feature type="region of interest" description="Disordered" evidence="1">
    <location>
        <begin position="78"/>
        <end position="99"/>
    </location>
</feature>
<organism evidence="2 3">
    <name type="scientific">Raphidocelis subcapitata</name>
    <dbReference type="NCBI Taxonomy" id="307507"/>
    <lineage>
        <taxon>Eukaryota</taxon>
        <taxon>Viridiplantae</taxon>
        <taxon>Chlorophyta</taxon>
        <taxon>core chlorophytes</taxon>
        <taxon>Chlorophyceae</taxon>
        <taxon>CS clade</taxon>
        <taxon>Sphaeropleales</taxon>
        <taxon>Selenastraceae</taxon>
        <taxon>Raphidocelis</taxon>
    </lineage>
</organism>